<keyword evidence="2" id="KW-1185">Reference proteome</keyword>
<dbReference type="EMBL" id="AHAM01000097">
    <property type="protein sequence ID" value="EHK56857.1"/>
    <property type="molecule type" value="Genomic_DNA"/>
</dbReference>
<dbReference type="Proteomes" id="UP000003250">
    <property type="component" value="Unassembled WGS sequence"/>
</dbReference>
<evidence type="ECO:0000313" key="1">
    <source>
        <dbReference type="EMBL" id="EHK56857.1"/>
    </source>
</evidence>
<protein>
    <submittedName>
        <fullName evidence="1">Uncharacterized protein</fullName>
    </submittedName>
</protein>
<reference evidence="1 2" key="1">
    <citation type="journal article" date="2012" name="J. Bacteriol.">
        <title>Draft Genome Sequence of Mesorhizobium alhagi CCNWXJ12-2T, a Novel Salt-Resistant Species Isolated from the Desert of Northwestern China.</title>
        <authorList>
            <person name="Zhou M."/>
            <person name="Chen W."/>
            <person name="Chen H."/>
            <person name="Wei G."/>
        </authorList>
    </citation>
    <scope>NUCLEOTIDE SEQUENCE [LARGE SCALE GENOMIC DNA]</scope>
    <source>
        <strain evidence="1 2">CCNWXJ12-2</strain>
    </source>
</reference>
<dbReference type="OrthoDB" id="8304134at2"/>
<dbReference type="PATRIC" id="fig|1107882.3.peg.2526"/>
<organism evidence="1 2">
    <name type="scientific">Mesorhizobium alhagi CCNWXJ12-2</name>
    <dbReference type="NCBI Taxonomy" id="1107882"/>
    <lineage>
        <taxon>Bacteria</taxon>
        <taxon>Pseudomonadati</taxon>
        <taxon>Pseudomonadota</taxon>
        <taxon>Alphaproteobacteria</taxon>
        <taxon>Hyphomicrobiales</taxon>
        <taxon>Phyllobacteriaceae</taxon>
        <taxon>Allomesorhizobium</taxon>
    </lineage>
</organism>
<name>H0HQZ5_9HYPH</name>
<proteinExistence type="predicted"/>
<dbReference type="RefSeq" id="WP_008836205.1">
    <property type="nucleotide sequence ID" value="NZ_AHAM01000097.1"/>
</dbReference>
<dbReference type="AlphaFoldDB" id="H0HQZ5"/>
<accession>H0HQZ5</accession>
<evidence type="ECO:0000313" key="2">
    <source>
        <dbReference type="Proteomes" id="UP000003250"/>
    </source>
</evidence>
<gene>
    <name evidence="1" type="ORF">MAXJ12_12887</name>
</gene>
<sequence length="83" mass="9033">MADLRVENPQTTEAFVAALAEQMIKLPLGVSKDEPGVVFDADGEPVFVVDVNNERPDDQVQQIAMWIVLAVNTCGGFKLTTND</sequence>